<dbReference type="GO" id="GO:0005886">
    <property type="term" value="C:plasma membrane"/>
    <property type="evidence" value="ECO:0007669"/>
    <property type="project" value="UniProtKB-SubCell"/>
</dbReference>
<dbReference type="SUPFAM" id="SSF161098">
    <property type="entry name" value="MetI-like"/>
    <property type="match status" value="1"/>
</dbReference>
<keyword evidence="6 7" id="KW-0472">Membrane</keyword>
<dbReference type="InterPro" id="IPR035906">
    <property type="entry name" value="MetI-like_sf"/>
</dbReference>
<dbReference type="PANTHER" id="PTHR43163">
    <property type="entry name" value="DIPEPTIDE TRANSPORT SYSTEM PERMEASE PROTEIN DPPB-RELATED"/>
    <property type="match status" value="1"/>
</dbReference>
<evidence type="ECO:0000259" key="8">
    <source>
        <dbReference type="PROSITE" id="PS50928"/>
    </source>
</evidence>
<comment type="subcellular location">
    <subcellularLocation>
        <location evidence="1 7">Cell membrane</location>
        <topology evidence="1 7">Multi-pass membrane protein</topology>
    </subcellularLocation>
</comment>
<evidence type="ECO:0000256" key="4">
    <source>
        <dbReference type="ARBA" id="ARBA00022692"/>
    </source>
</evidence>
<feature type="domain" description="ABC transmembrane type-1" evidence="8">
    <location>
        <begin position="95"/>
        <end position="304"/>
    </location>
</feature>
<keyword evidence="5 7" id="KW-1133">Transmembrane helix</keyword>
<sequence>MGQALVKRLLLVLPILFGMSVIVFSVIRLVPGDPVLAVLGLNATPDLIIRTRHELGLDMPIYVQYLQWIGGILHGDFGLDYRSNQPIRQLILSTLPVTGELVVLSLLLGIVIGVPLGTAAAVWRDKIPDRVGQVVSMLGISVPDFWLGIMLVLLFSLAFRLFPSSGFTPPGQDLAANLWHLFLPALALASGLAAVLIRITRAAMLSVLEQDFIKYARSSGLSEWSVILRHGLRNAAVPVITVIGLQAGYLFGATVVIEEVFSLPGLGRLVLESTLQRNYPLIQASVLVLGFLFVVVNLVVDLVYLALDPRLRAAAT</sequence>
<feature type="transmembrane region" description="Helical" evidence="7">
    <location>
        <begin position="235"/>
        <end position="261"/>
    </location>
</feature>
<keyword evidence="3" id="KW-1003">Cell membrane</keyword>
<dbReference type="Pfam" id="PF19300">
    <property type="entry name" value="BPD_transp_1_N"/>
    <property type="match status" value="1"/>
</dbReference>
<dbReference type="InterPro" id="IPR045621">
    <property type="entry name" value="BPD_transp_1_N"/>
</dbReference>
<feature type="transmembrane region" description="Helical" evidence="7">
    <location>
        <begin position="9"/>
        <end position="30"/>
    </location>
</feature>
<dbReference type="Proteomes" id="UP000612893">
    <property type="component" value="Unassembled WGS sequence"/>
</dbReference>
<dbReference type="InterPro" id="IPR000515">
    <property type="entry name" value="MetI-like"/>
</dbReference>
<proteinExistence type="inferred from homology"/>
<feature type="transmembrane region" description="Helical" evidence="7">
    <location>
        <begin position="135"/>
        <end position="158"/>
    </location>
</feature>
<evidence type="ECO:0000313" key="10">
    <source>
        <dbReference type="Proteomes" id="UP000612893"/>
    </source>
</evidence>
<comment type="similarity">
    <text evidence="7">Belongs to the binding-protein-dependent transport system permease family.</text>
</comment>
<evidence type="ECO:0000256" key="7">
    <source>
        <dbReference type="RuleBase" id="RU363032"/>
    </source>
</evidence>
<keyword evidence="4 7" id="KW-0812">Transmembrane</keyword>
<evidence type="ECO:0000256" key="3">
    <source>
        <dbReference type="ARBA" id="ARBA00022475"/>
    </source>
</evidence>
<dbReference type="RefSeq" id="WP_338205460.1">
    <property type="nucleotide sequence ID" value="NZ_JAEKNR010000240.1"/>
</dbReference>
<feature type="transmembrane region" description="Helical" evidence="7">
    <location>
        <begin position="281"/>
        <end position="307"/>
    </location>
</feature>
<keyword evidence="2 7" id="KW-0813">Transport</keyword>
<evidence type="ECO:0000256" key="1">
    <source>
        <dbReference type="ARBA" id="ARBA00004651"/>
    </source>
</evidence>
<dbReference type="Pfam" id="PF00528">
    <property type="entry name" value="BPD_transp_1"/>
    <property type="match status" value="1"/>
</dbReference>
<evidence type="ECO:0000256" key="5">
    <source>
        <dbReference type="ARBA" id="ARBA00022989"/>
    </source>
</evidence>
<dbReference type="Gene3D" id="1.10.3720.10">
    <property type="entry name" value="MetI-like"/>
    <property type="match status" value="1"/>
</dbReference>
<feature type="transmembrane region" description="Helical" evidence="7">
    <location>
        <begin position="178"/>
        <end position="197"/>
    </location>
</feature>
<organism evidence="9 10">
    <name type="scientific">Candidatus Nephthysia bennettiae</name>
    <dbReference type="NCBI Taxonomy" id="3127016"/>
    <lineage>
        <taxon>Bacteria</taxon>
        <taxon>Bacillati</taxon>
        <taxon>Candidatus Dormiibacterota</taxon>
        <taxon>Candidatus Dormibacteria</taxon>
        <taxon>Candidatus Dormibacterales</taxon>
        <taxon>Candidatus Dormibacteraceae</taxon>
        <taxon>Candidatus Nephthysia</taxon>
    </lineage>
</organism>
<evidence type="ECO:0000256" key="2">
    <source>
        <dbReference type="ARBA" id="ARBA00022448"/>
    </source>
</evidence>
<feature type="transmembrane region" description="Helical" evidence="7">
    <location>
        <begin position="101"/>
        <end position="123"/>
    </location>
</feature>
<dbReference type="PROSITE" id="PS50928">
    <property type="entry name" value="ABC_TM1"/>
    <property type="match status" value="1"/>
</dbReference>
<evidence type="ECO:0000256" key="6">
    <source>
        <dbReference type="ARBA" id="ARBA00023136"/>
    </source>
</evidence>
<keyword evidence="10" id="KW-1185">Reference proteome</keyword>
<dbReference type="CDD" id="cd06261">
    <property type="entry name" value="TM_PBP2"/>
    <property type="match status" value="1"/>
</dbReference>
<name>A0A934NBV0_9BACT</name>
<reference evidence="9" key="1">
    <citation type="submission" date="2020-10" db="EMBL/GenBank/DDBJ databases">
        <title>Ca. Dormibacterota MAGs.</title>
        <authorList>
            <person name="Montgomery K."/>
        </authorList>
    </citation>
    <scope>NUCLEOTIDE SEQUENCE [LARGE SCALE GENOMIC DNA]</scope>
    <source>
        <strain evidence="9">SC8812_S17_10</strain>
    </source>
</reference>
<dbReference type="PANTHER" id="PTHR43163:SF6">
    <property type="entry name" value="DIPEPTIDE TRANSPORT SYSTEM PERMEASE PROTEIN DPPB-RELATED"/>
    <property type="match status" value="1"/>
</dbReference>
<evidence type="ECO:0000313" key="9">
    <source>
        <dbReference type="EMBL" id="MBJ7601279.1"/>
    </source>
</evidence>
<protein>
    <submittedName>
        <fullName evidence="9">ABC transporter permease</fullName>
    </submittedName>
</protein>
<dbReference type="AlphaFoldDB" id="A0A934NBV0"/>
<comment type="caution">
    <text evidence="9">The sequence shown here is derived from an EMBL/GenBank/DDBJ whole genome shotgun (WGS) entry which is preliminary data.</text>
</comment>
<dbReference type="EMBL" id="JAEKNR010000240">
    <property type="protein sequence ID" value="MBJ7601279.1"/>
    <property type="molecule type" value="Genomic_DNA"/>
</dbReference>
<accession>A0A934NBV0</accession>
<gene>
    <name evidence="9" type="ORF">JF922_24800</name>
</gene>